<dbReference type="AlphaFoldDB" id="A0A516X3E0"/>
<dbReference type="InterPro" id="IPR015943">
    <property type="entry name" value="WD40/YVTN_repeat-like_dom_sf"/>
</dbReference>
<evidence type="ECO:0000313" key="2">
    <source>
        <dbReference type="Proteomes" id="UP000317344"/>
    </source>
</evidence>
<evidence type="ECO:0008006" key="3">
    <source>
        <dbReference type="Google" id="ProtNLM"/>
    </source>
</evidence>
<organism evidence="1 2">
    <name type="scientific">Tomitella fengzijianii</name>
    <dbReference type="NCBI Taxonomy" id="2597660"/>
    <lineage>
        <taxon>Bacteria</taxon>
        <taxon>Bacillati</taxon>
        <taxon>Actinomycetota</taxon>
        <taxon>Actinomycetes</taxon>
        <taxon>Mycobacteriales</taxon>
        <taxon>Tomitella</taxon>
    </lineage>
</organism>
<reference evidence="1 2" key="1">
    <citation type="submission" date="2019-07" db="EMBL/GenBank/DDBJ databases">
        <title>Tomitella cavernea sp. nov., an actinomycete isolated from soil.</title>
        <authorList>
            <person name="Cheng J."/>
        </authorList>
    </citation>
    <scope>NUCLEOTIDE SEQUENCE [LARGE SCALE GENOMIC DNA]</scope>
    <source>
        <strain evidence="1 2">HY188</strain>
    </source>
</reference>
<keyword evidence="2" id="KW-1185">Reference proteome</keyword>
<dbReference type="RefSeq" id="WP_143908314.1">
    <property type="nucleotide sequence ID" value="NZ_CP041765.1"/>
</dbReference>
<sequence length="342" mass="35154">MGTALGAIDIVGDPAGTIDSPTGIIAAGGAVWFTSISNGRIGRVRPGDAGQGDGTGGGWAVETFADPHGRIRLPANLYPAADGRLWITCLGSDALASLDPAAPDPAATIHTVTHPDLCGPVAIKSAPDGLLWCSVRGSDAIASLDPLASDPAAKDPAATIRLHRSHLIDDPSALFVDARGLVWWVNAGTGTVGRLDPSAPDPARTVVRLGPWPGYGAPRAWAADASGTLWVTAQDPPGLLAIGPAPQRDAAGDVSVRRHTHPMLRTPDGVWVAADGAVWLADTAADAIVRLVPASEPAADRWSTFSAPGVAGPFDIKAGPDPAYFWFTAKRDGSIGRIRVSE</sequence>
<dbReference type="OrthoDB" id="9812926at2"/>
<dbReference type="SUPFAM" id="SSF63829">
    <property type="entry name" value="Calcium-dependent phosphotriesterase"/>
    <property type="match status" value="1"/>
</dbReference>
<name>A0A516X3E0_9ACTN</name>
<proteinExistence type="predicted"/>
<protein>
    <recommendedName>
        <fullName evidence="3">Virginiamycin B lyase</fullName>
    </recommendedName>
</protein>
<reference evidence="1 2" key="2">
    <citation type="submission" date="2019-07" db="EMBL/GenBank/DDBJ databases">
        <authorList>
            <person name="Huang Y."/>
        </authorList>
    </citation>
    <scope>NUCLEOTIDE SEQUENCE [LARGE SCALE GENOMIC DNA]</scope>
    <source>
        <strain evidence="1 2">HY188</strain>
    </source>
</reference>
<dbReference type="Gene3D" id="2.130.10.10">
    <property type="entry name" value="YVTN repeat-like/Quinoprotein amine dehydrogenase"/>
    <property type="match status" value="2"/>
</dbReference>
<accession>A0A516X3E0</accession>
<gene>
    <name evidence="1" type="ORF">FO059_09575</name>
</gene>
<dbReference type="Proteomes" id="UP000317344">
    <property type="component" value="Chromosome"/>
</dbReference>
<dbReference type="KEGG" id="toy:FO059_09575"/>
<evidence type="ECO:0000313" key="1">
    <source>
        <dbReference type="EMBL" id="QDQ97533.1"/>
    </source>
</evidence>
<dbReference type="EMBL" id="CP041765">
    <property type="protein sequence ID" value="QDQ97533.1"/>
    <property type="molecule type" value="Genomic_DNA"/>
</dbReference>